<organism evidence="1 2">
    <name type="scientific">Rangifer tarandus platyrhynchus</name>
    <name type="common">Svalbard reindeer</name>
    <dbReference type="NCBI Taxonomy" id="3082113"/>
    <lineage>
        <taxon>Eukaryota</taxon>
        <taxon>Metazoa</taxon>
        <taxon>Chordata</taxon>
        <taxon>Craniata</taxon>
        <taxon>Vertebrata</taxon>
        <taxon>Euteleostomi</taxon>
        <taxon>Mammalia</taxon>
        <taxon>Eutheria</taxon>
        <taxon>Laurasiatheria</taxon>
        <taxon>Artiodactyla</taxon>
        <taxon>Ruminantia</taxon>
        <taxon>Pecora</taxon>
        <taxon>Cervidae</taxon>
        <taxon>Odocoileinae</taxon>
        <taxon>Rangifer</taxon>
    </lineage>
</organism>
<sequence>MFEMKSRSLECFLGFVQPGICWESDLPATGACQSLEQQREGTISSGVTCPAGNGPQLTLAGGVWAGHLWGSVSPPPVLRINKLHWLAKMFASAVSIQQHNPDLGF</sequence>
<keyword evidence="2" id="KW-1185">Reference proteome</keyword>
<name>A0ABN8ZQZ3_RANTA</name>
<gene>
    <name evidence="1" type="ORF">MRATA1EN1_LOCUS25357</name>
</gene>
<dbReference type="Proteomes" id="UP001176941">
    <property type="component" value="Chromosome 6"/>
</dbReference>
<protein>
    <submittedName>
        <fullName evidence="1">Uncharacterized protein</fullName>
    </submittedName>
</protein>
<accession>A0ABN8ZQZ3</accession>
<evidence type="ECO:0000313" key="1">
    <source>
        <dbReference type="EMBL" id="CAI9176395.1"/>
    </source>
</evidence>
<reference evidence="1" key="1">
    <citation type="submission" date="2023-04" db="EMBL/GenBank/DDBJ databases">
        <authorList>
            <consortium name="ELIXIR-Norway"/>
        </authorList>
    </citation>
    <scope>NUCLEOTIDE SEQUENCE [LARGE SCALE GENOMIC DNA]</scope>
</reference>
<dbReference type="EMBL" id="OX459942">
    <property type="protein sequence ID" value="CAI9176395.1"/>
    <property type="molecule type" value="Genomic_DNA"/>
</dbReference>
<evidence type="ECO:0000313" key="2">
    <source>
        <dbReference type="Proteomes" id="UP001176941"/>
    </source>
</evidence>
<proteinExistence type="predicted"/>